<evidence type="ECO:0000313" key="3">
    <source>
        <dbReference type="Proteomes" id="UP000478183"/>
    </source>
</evidence>
<dbReference type="AlphaFoldDB" id="A0A6L6JB16"/>
<comment type="caution">
    <text evidence="2">The sequence shown here is derived from an EMBL/GenBank/DDBJ whole genome shotgun (WGS) entry which is preliminary data.</text>
</comment>
<dbReference type="RefSeq" id="WP_170295251.1">
    <property type="nucleotide sequence ID" value="NZ_WMIE01000014.1"/>
</dbReference>
<evidence type="ECO:0000256" key="1">
    <source>
        <dbReference type="SAM" id="Phobius"/>
    </source>
</evidence>
<proteinExistence type="predicted"/>
<dbReference type="EMBL" id="WMIE01000014">
    <property type="protein sequence ID" value="MTH79393.1"/>
    <property type="molecule type" value="Genomic_DNA"/>
</dbReference>
<dbReference type="Proteomes" id="UP000478183">
    <property type="component" value="Unassembled WGS sequence"/>
</dbReference>
<gene>
    <name evidence="2" type="ORF">GL286_16875</name>
</gene>
<sequence length="115" mass="12311">MGMFDHKLLSDAAPNALLQNLIMRGLLFRARQRLLTMPDTAELADDISAALDRRHPFASGPAAASFHVSADHLSPAEAMRDPMPEAWQITVAMICGAVLGAAGWVAADWFVGGLI</sequence>
<keyword evidence="3" id="KW-1185">Reference proteome</keyword>
<keyword evidence="1" id="KW-0472">Membrane</keyword>
<feature type="transmembrane region" description="Helical" evidence="1">
    <location>
        <begin position="86"/>
        <end position="107"/>
    </location>
</feature>
<accession>A0A6L6JB16</accession>
<name>A0A6L6JB16_9RHOB</name>
<protein>
    <submittedName>
        <fullName evidence="2">Uncharacterized protein</fullName>
    </submittedName>
</protein>
<keyword evidence="1" id="KW-1133">Transmembrane helix</keyword>
<organism evidence="2 3">
    <name type="scientific">Paracoccus aestuariivivens</name>
    <dbReference type="NCBI Taxonomy" id="1820333"/>
    <lineage>
        <taxon>Bacteria</taxon>
        <taxon>Pseudomonadati</taxon>
        <taxon>Pseudomonadota</taxon>
        <taxon>Alphaproteobacteria</taxon>
        <taxon>Rhodobacterales</taxon>
        <taxon>Paracoccaceae</taxon>
        <taxon>Paracoccus</taxon>
    </lineage>
</organism>
<keyword evidence="1" id="KW-0812">Transmembrane</keyword>
<reference evidence="2 3" key="1">
    <citation type="submission" date="2019-11" db="EMBL/GenBank/DDBJ databases">
        <authorList>
            <person name="Dong K."/>
        </authorList>
    </citation>
    <scope>NUCLEOTIDE SEQUENCE [LARGE SCALE GENOMIC DNA]</scope>
    <source>
        <strain evidence="2 3">NBRC 111993</strain>
    </source>
</reference>
<evidence type="ECO:0000313" key="2">
    <source>
        <dbReference type="EMBL" id="MTH79393.1"/>
    </source>
</evidence>